<dbReference type="SUPFAM" id="SSF54373">
    <property type="entry name" value="FAD-linked reductases, C-terminal domain"/>
    <property type="match status" value="1"/>
</dbReference>
<dbReference type="GO" id="GO:0050660">
    <property type="term" value="F:flavin adenine dinucleotide binding"/>
    <property type="evidence" value="ECO:0007669"/>
    <property type="project" value="InterPro"/>
</dbReference>
<keyword evidence="4 6" id="KW-0274">FAD</keyword>
<dbReference type="Gene3D" id="3.30.560.10">
    <property type="entry name" value="Glucose Oxidase, domain 3"/>
    <property type="match status" value="1"/>
</dbReference>
<evidence type="ECO:0000256" key="2">
    <source>
        <dbReference type="ARBA" id="ARBA00010790"/>
    </source>
</evidence>
<dbReference type="Pfam" id="PF05199">
    <property type="entry name" value="GMC_oxred_C"/>
    <property type="match status" value="1"/>
</dbReference>
<organism evidence="8 9">
    <name type="scientific">Clathrus columnatus</name>
    <dbReference type="NCBI Taxonomy" id="1419009"/>
    <lineage>
        <taxon>Eukaryota</taxon>
        <taxon>Fungi</taxon>
        <taxon>Dikarya</taxon>
        <taxon>Basidiomycota</taxon>
        <taxon>Agaricomycotina</taxon>
        <taxon>Agaricomycetes</taxon>
        <taxon>Phallomycetidae</taxon>
        <taxon>Phallales</taxon>
        <taxon>Clathraceae</taxon>
        <taxon>Clathrus</taxon>
    </lineage>
</organism>
<evidence type="ECO:0000259" key="7">
    <source>
        <dbReference type="PROSITE" id="PS00624"/>
    </source>
</evidence>
<comment type="caution">
    <text evidence="8">The sequence shown here is derived from an EMBL/GenBank/DDBJ whole genome shotgun (WGS) entry which is preliminary data.</text>
</comment>
<evidence type="ECO:0000256" key="6">
    <source>
        <dbReference type="PIRSR" id="PIRSR000137-2"/>
    </source>
</evidence>
<feature type="domain" description="Glucose-methanol-choline oxidoreductase N-terminal" evidence="7">
    <location>
        <begin position="281"/>
        <end position="295"/>
    </location>
</feature>
<keyword evidence="9" id="KW-1185">Reference proteome</keyword>
<comment type="cofactor">
    <cofactor evidence="1 6">
        <name>FAD</name>
        <dbReference type="ChEBI" id="CHEBI:57692"/>
    </cofactor>
</comment>
<feature type="active site" description="Proton donor" evidence="5">
    <location>
        <position position="526"/>
    </location>
</feature>
<dbReference type="GO" id="GO:0016614">
    <property type="term" value="F:oxidoreductase activity, acting on CH-OH group of donors"/>
    <property type="evidence" value="ECO:0007669"/>
    <property type="project" value="InterPro"/>
</dbReference>
<evidence type="ECO:0000313" key="9">
    <source>
        <dbReference type="Proteomes" id="UP001050691"/>
    </source>
</evidence>
<dbReference type="AlphaFoldDB" id="A0AAV5AE16"/>
<reference evidence="8" key="1">
    <citation type="submission" date="2021-10" db="EMBL/GenBank/DDBJ databases">
        <title>De novo Genome Assembly of Clathrus columnatus (Basidiomycota, Fungi) Using Illumina and Nanopore Sequence Data.</title>
        <authorList>
            <person name="Ogiso-Tanaka E."/>
            <person name="Itagaki H."/>
            <person name="Hosoya T."/>
            <person name="Hosaka K."/>
        </authorList>
    </citation>
    <scope>NUCLEOTIDE SEQUENCE</scope>
    <source>
        <strain evidence="8">MO-923</strain>
    </source>
</reference>
<keyword evidence="3" id="KW-0285">Flavoprotein</keyword>
<dbReference type="InterPro" id="IPR000172">
    <property type="entry name" value="GMC_OxRdtase_N"/>
</dbReference>
<dbReference type="InterPro" id="IPR012132">
    <property type="entry name" value="GMC_OxRdtase"/>
</dbReference>
<dbReference type="InterPro" id="IPR007867">
    <property type="entry name" value="GMC_OxRtase_C"/>
</dbReference>
<dbReference type="Pfam" id="PF00732">
    <property type="entry name" value="GMC_oxred_N"/>
    <property type="match status" value="1"/>
</dbReference>
<dbReference type="Gene3D" id="3.50.50.60">
    <property type="entry name" value="FAD/NAD(P)-binding domain"/>
    <property type="match status" value="1"/>
</dbReference>
<dbReference type="PANTHER" id="PTHR11552:SF147">
    <property type="entry name" value="CHOLINE DEHYDROGENASE, MITOCHONDRIAL"/>
    <property type="match status" value="1"/>
</dbReference>
<gene>
    <name evidence="8" type="ORF">Clacol_005986</name>
</gene>
<dbReference type="EMBL" id="BPWL01000007">
    <property type="protein sequence ID" value="GJJ11748.1"/>
    <property type="molecule type" value="Genomic_DNA"/>
</dbReference>
<name>A0AAV5AE16_9AGAM</name>
<dbReference type="PROSITE" id="PS00624">
    <property type="entry name" value="GMC_OXRED_2"/>
    <property type="match status" value="1"/>
</dbReference>
<proteinExistence type="inferred from homology"/>
<feature type="binding site" evidence="6">
    <location>
        <position position="240"/>
    </location>
    <ligand>
        <name>FAD</name>
        <dbReference type="ChEBI" id="CHEBI:57692"/>
    </ligand>
</feature>
<sequence length="591" mass="64921">MPIQVTSIPTQSFDYIICGRAYRLLILSEIHSGGTAGCVIASRLTEDPNITVLIIEAGQHNDLVENTKIAGRWTQLMDTPEDWNIITPPQNNALDRLIKLTRGRFLGGSSGINGSLVVRGVPQDFDDWGVEGWSGAEFWQYMKKAENFHPKGWFKHDPESHGTTGHLHTEPHDPAPITNLMLKSMESHGLPYDPDIFSSGKNPHGCGHSVRTVHKGIRSTAADFVAEAGENLWVWTDTIVDKINLTPGDHDGDLQATSVDVVHKGSHATIKANKEVLICGGAYCSPAILLRSGIGPKSEVESFGIESKVDLPGVGKNLMDHLIAFIFYEVDRPEVTTDHLIHCVDGDQISYLQWKEKKTGFLTSLPFGAFAYARLDERLKDSELWQKSERKEGRDPMGLTPSQPSVEFFTTECYGGPKQYNQPPLGGKSAFAIVPELFGQQSRGTVTLKSKDPLENPVVDPNYLSDPLDLLVMSEACSFANEIVVKGEGTKSIVKGAWPPGSDHHLLKTRDDWVPFVKQWGTTCYHASGSCKIGPITDSMTVVDERLRVRGVKGLRVADASIIPVLHSGHTQFPVYGIAEKSADIIKEDNA</sequence>
<evidence type="ECO:0000256" key="3">
    <source>
        <dbReference type="ARBA" id="ARBA00022630"/>
    </source>
</evidence>
<dbReference type="PIRSF" id="PIRSF000137">
    <property type="entry name" value="Alcohol_oxidase"/>
    <property type="match status" value="1"/>
</dbReference>
<evidence type="ECO:0000313" key="8">
    <source>
        <dbReference type="EMBL" id="GJJ11748.1"/>
    </source>
</evidence>
<dbReference type="SUPFAM" id="SSF51905">
    <property type="entry name" value="FAD/NAD(P)-binding domain"/>
    <property type="match status" value="1"/>
</dbReference>
<accession>A0AAV5AE16</accession>
<comment type="similarity">
    <text evidence="2">Belongs to the GMC oxidoreductase family.</text>
</comment>
<dbReference type="PANTHER" id="PTHR11552">
    <property type="entry name" value="GLUCOSE-METHANOL-CHOLINE GMC OXIDOREDUCTASE"/>
    <property type="match status" value="1"/>
</dbReference>
<feature type="active site" description="Proton acceptor" evidence="5">
    <location>
        <position position="570"/>
    </location>
</feature>
<dbReference type="Proteomes" id="UP001050691">
    <property type="component" value="Unassembled WGS sequence"/>
</dbReference>
<evidence type="ECO:0000256" key="1">
    <source>
        <dbReference type="ARBA" id="ARBA00001974"/>
    </source>
</evidence>
<protein>
    <recommendedName>
        <fullName evidence="7">Glucose-methanol-choline oxidoreductase N-terminal domain-containing protein</fullName>
    </recommendedName>
</protein>
<evidence type="ECO:0000256" key="5">
    <source>
        <dbReference type="PIRSR" id="PIRSR000137-1"/>
    </source>
</evidence>
<evidence type="ECO:0000256" key="4">
    <source>
        <dbReference type="ARBA" id="ARBA00022827"/>
    </source>
</evidence>
<dbReference type="InterPro" id="IPR036188">
    <property type="entry name" value="FAD/NAD-bd_sf"/>
</dbReference>